<keyword evidence="5 6" id="KW-0472">Membrane</keyword>
<comment type="caution">
    <text evidence="7">The sequence shown here is derived from an EMBL/GenBank/DDBJ whole genome shotgun (WGS) entry which is preliminary data.</text>
</comment>
<evidence type="ECO:0000256" key="6">
    <source>
        <dbReference type="SAM" id="Phobius"/>
    </source>
</evidence>
<evidence type="ECO:0000256" key="5">
    <source>
        <dbReference type="ARBA" id="ARBA00023136"/>
    </source>
</evidence>
<protein>
    <submittedName>
        <fullName evidence="7">Putative PurR-regulated permease PerM</fullName>
    </submittedName>
</protein>
<dbReference type="EMBL" id="JACHFN010000007">
    <property type="protein sequence ID" value="MBB5234648.1"/>
    <property type="molecule type" value="Genomic_DNA"/>
</dbReference>
<feature type="transmembrane region" description="Helical" evidence="6">
    <location>
        <begin position="306"/>
        <end position="332"/>
    </location>
</feature>
<dbReference type="Proteomes" id="UP000525389">
    <property type="component" value="Unassembled WGS sequence"/>
</dbReference>
<feature type="transmembrane region" description="Helical" evidence="6">
    <location>
        <begin position="35"/>
        <end position="56"/>
    </location>
</feature>
<evidence type="ECO:0000256" key="4">
    <source>
        <dbReference type="ARBA" id="ARBA00022989"/>
    </source>
</evidence>
<feature type="transmembrane region" description="Helical" evidence="6">
    <location>
        <begin position="213"/>
        <end position="230"/>
    </location>
</feature>
<evidence type="ECO:0000256" key="1">
    <source>
        <dbReference type="ARBA" id="ARBA00004141"/>
    </source>
</evidence>
<dbReference type="GO" id="GO:0055085">
    <property type="term" value="P:transmembrane transport"/>
    <property type="evidence" value="ECO:0007669"/>
    <property type="project" value="TreeGrafter"/>
</dbReference>
<feature type="transmembrane region" description="Helical" evidence="6">
    <location>
        <begin position="146"/>
        <end position="172"/>
    </location>
</feature>
<keyword evidence="8" id="KW-1185">Reference proteome</keyword>
<comment type="subcellular location">
    <subcellularLocation>
        <location evidence="1">Membrane</location>
        <topology evidence="1">Multi-pass membrane protein</topology>
    </subcellularLocation>
</comment>
<evidence type="ECO:0000256" key="3">
    <source>
        <dbReference type="ARBA" id="ARBA00022692"/>
    </source>
</evidence>
<dbReference type="PANTHER" id="PTHR21716:SF62">
    <property type="entry name" value="TRANSPORT PROTEIN YDBI-RELATED"/>
    <property type="match status" value="1"/>
</dbReference>
<feature type="transmembrane region" description="Helical" evidence="6">
    <location>
        <begin position="271"/>
        <end position="294"/>
    </location>
</feature>
<feature type="transmembrane region" description="Helical" evidence="6">
    <location>
        <begin position="236"/>
        <end position="259"/>
    </location>
</feature>
<keyword evidence="4 6" id="KW-1133">Transmembrane helix</keyword>
<sequence length="374" mass="39705">MQKPPPVRIVNLLPSALIVVGVLLLLSFFGRVSSALLAVTLAVLLATALNPVVVFFERWMPRGVAAVLTVLLVLGGLLGLVWLAVPPIAAQFADLLQGLPRDAAQLEGLLREWLDRTPQLAALAQQIDLDALARRAVGWLSNLFPVLLSVTGAVASFLVLAVVTFITLLFALSNPVPLINGVLGALPQRHRPQAREALANVLNQMGAWGRAQVLVMLIIGVGMAAGLYLLGVENWLVFGVISALGELIPNLGPVLAAVPPVLFTLLGDPQLAFYVAAYAVVLQQVEGNLIVPLLMGKAAEMHPFSITVGAVLFGSVFGLVGAVLAVPFLIVIKAVYETFYLDRQPEVSEQKTEDLIHGELAQAAPEQGGPKDRP</sequence>
<dbReference type="AlphaFoldDB" id="A0A7W8LQA8"/>
<evidence type="ECO:0000313" key="8">
    <source>
        <dbReference type="Proteomes" id="UP000525389"/>
    </source>
</evidence>
<dbReference type="GO" id="GO:0016020">
    <property type="term" value="C:membrane"/>
    <property type="evidence" value="ECO:0007669"/>
    <property type="project" value="UniProtKB-SubCell"/>
</dbReference>
<accession>A0A7W8LQA8</accession>
<dbReference type="InterPro" id="IPR002549">
    <property type="entry name" value="AI-2E-like"/>
</dbReference>
<evidence type="ECO:0000313" key="7">
    <source>
        <dbReference type="EMBL" id="MBB5234648.1"/>
    </source>
</evidence>
<organism evidence="7 8">
    <name type="scientific">Deinococcus budaensis</name>
    <dbReference type="NCBI Taxonomy" id="1665626"/>
    <lineage>
        <taxon>Bacteria</taxon>
        <taxon>Thermotogati</taxon>
        <taxon>Deinococcota</taxon>
        <taxon>Deinococci</taxon>
        <taxon>Deinococcales</taxon>
        <taxon>Deinococcaceae</taxon>
        <taxon>Deinococcus</taxon>
    </lineage>
</organism>
<reference evidence="7 8" key="1">
    <citation type="submission" date="2020-08" db="EMBL/GenBank/DDBJ databases">
        <title>Genomic Encyclopedia of Type Strains, Phase IV (KMG-IV): sequencing the most valuable type-strain genomes for metagenomic binning, comparative biology and taxonomic classification.</title>
        <authorList>
            <person name="Goeker M."/>
        </authorList>
    </citation>
    <scope>NUCLEOTIDE SEQUENCE [LARGE SCALE GENOMIC DNA]</scope>
    <source>
        <strain evidence="7 8">DSM 101791</strain>
    </source>
</reference>
<feature type="transmembrane region" description="Helical" evidence="6">
    <location>
        <begin position="12"/>
        <end position="29"/>
    </location>
</feature>
<comment type="similarity">
    <text evidence="2">Belongs to the autoinducer-2 exporter (AI-2E) (TC 2.A.86) family.</text>
</comment>
<keyword evidence="3 6" id="KW-0812">Transmembrane</keyword>
<dbReference type="RefSeq" id="WP_184028757.1">
    <property type="nucleotide sequence ID" value="NZ_JACHFN010000007.1"/>
</dbReference>
<gene>
    <name evidence="7" type="ORF">HNQ09_002091</name>
</gene>
<proteinExistence type="inferred from homology"/>
<feature type="transmembrane region" description="Helical" evidence="6">
    <location>
        <begin position="63"/>
        <end position="85"/>
    </location>
</feature>
<dbReference type="Pfam" id="PF01594">
    <property type="entry name" value="AI-2E_transport"/>
    <property type="match status" value="1"/>
</dbReference>
<dbReference type="PANTHER" id="PTHR21716">
    <property type="entry name" value="TRANSMEMBRANE PROTEIN"/>
    <property type="match status" value="1"/>
</dbReference>
<evidence type="ECO:0000256" key="2">
    <source>
        <dbReference type="ARBA" id="ARBA00009773"/>
    </source>
</evidence>
<name>A0A7W8LQA8_9DEIO</name>